<accession>A0A0C3NIG5</accession>
<evidence type="ECO:0000313" key="3">
    <source>
        <dbReference type="Proteomes" id="UP000053257"/>
    </source>
</evidence>
<sequence>MDATKSCEQHARELASKRGRPFPIGWIPSILSDSPPKSGTPLRTPASELRLIFSTIRGTRPYPFRRRNAGDLGRLAAGPQTLV</sequence>
<gene>
    <name evidence="2" type="ORF">PHLGIDRAFT_183408</name>
</gene>
<feature type="compositionally biased region" description="Basic and acidic residues" evidence="1">
    <location>
        <begin position="1"/>
        <end position="16"/>
    </location>
</feature>
<name>A0A0C3NIG5_PHLG1</name>
<keyword evidence="3" id="KW-1185">Reference proteome</keyword>
<dbReference type="EMBL" id="KN840566">
    <property type="protein sequence ID" value="KIP04674.1"/>
    <property type="molecule type" value="Genomic_DNA"/>
</dbReference>
<feature type="region of interest" description="Disordered" evidence="1">
    <location>
        <begin position="1"/>
        <end position="22"/>
    </location>
</feature>
<evidence type="ECO:0000256" key="1">
    <source>
        <dbReference type="SAM" id="MobiDB-lite"/>
    </source>
</evidence>
<protein>
    <submittedName>
        <fullName evidence="2">Uncharacterized protein</fullName>
    </submittedName>
</protein>
<dbReference type="Proteomes" id="UP000053257">
    <property type="component" value="Unassembled WGS sequence"/>
</dbReference>
<dbReference type="HOGENOM" id="CLU_2543339_0_0_1"/>
<organism evidence="2 3">
    <name type="scientific">Phlebiopsis gigantea (strain 11061_1 CR5-6)</name>
    <name type="common">White-rot fungus</name>
    <name type="synonym">Peniophora gigantea</name>
    <dbReference type="NCBI Taxonomy" id="745531"/>
    <lineage>
        <taxon>Eukaryota</taxon>
        <taxon>Fungi</taxon>
        <taxon>Dikarya</taxon>
        <taxon>Basidiomycota</taxon>
        <taxon>Agaricomycotina</taxon>
        <taxon>Agaricomycetes</taxon>
        <taxon>Polyporales</taxon>
        <taxon>Phanerochaetaceae</taxon>
        <taxon>Phlebiopsis</taxon>
    </lineage>
</organism>
<proteinExistence type="predicted"/>
<dbReference type="AlphaFoldDB" id="A0A0C3NIG5"/>
<feature type="region of interest" description="Disordered" evidence="1">
    <location>
        <begin position="63"/>
        <end position="83"/>
    </location>
</feature>
<evidence type="ECO:0000313" key="2">
    <source>
        <dbReference type="EMBL" id="KIP04674.1"/>
    </source>
</evidence>
<reference evidence="2 3" key="1">
    <citation type="journal article" date="2014" name="PLoS Genet.">
        <title>Analysis of the Phlebiopsis gigantea genome, transcriptome and secretome provides insight into its pioneer colonization strategies of wood.</title>
        <authorList>
            <person name="Hori C."/>
            <person name="Ishida T."/>
            <person name="Igarashi K."/>
            <person name="Samejima M."/>
            <person name="Suzuki H."/>
            <person name="Master E."/>
            <person name="Ferreira P."/>
            <person name="Ruiz-Duenas F.J."/>
            <person name="Held B."/>
            <person name="Canessa P."/>
            <person name="Larrondo L.F."/>
            <person name="Schmoll M."/>
            <person name="Druzhinina I.S."/>
            <person name="Kubicek C.P."/>
            <person name="Gaskell J.A."/>
            <person name="Kersten P."/>
            <person name="St John F."/>
            <person name="Glasner J."/>
            <person name="Sabat G."/>
            <person name="Splinter BonDurant S."/>
            <person name="Syed K."/>
            <person name="Yadav J."/>
            <person name="Mgbeahuruike A.C."/>
            <person name="Kovalchuk A."/>
            <person name="Asiegbu F.O."/>
            <person name="Lackner G."/>
            <person name="Hoffmeister D."/>
            <person name="Rencoret J."/>
            <person name="Gutierrez A."/>
            <person name="Sun H."/>
            <person name="Lindquist E."/>
            <person name="Barry K."/>
            <person name="Riley R."/>
            <person name="Grigoriev I.V."/>
            <person name="Henrissat B."/>
            <person name="Kues U."/>
            <person name="Berka R.M."/>
            <person name="Martinez A.T."/>
            <person name="Covert S.F."/>
            <person name="Blanchette R.A."/>
            <person name="Cullen D."/>
        </authorList>
    </citation>
    <scope>NUCLEOTIDE SEQUENCE [LARGE SCALE GENOMIC DNA]</scope>
    <source>
        <strain evidence="2 3">11061_1 CR5-6</strain>
    </source>
</reference>